<accession>A0A166AZA0</accession>
<dbReference type="EMBL" id="LNRQ01000003">
    <property type="protein sequence ID" value="KZN02141.1"/>
    <property type="molecule type" value="Genomic_DNA"/>
</dbReference>
<organism evidence="2">
    <name type="scientific">Daucus carota subsp. sativus</name>
    <name type="common">Carrot</name>
    <dbReference type="NCBI Taxonomy" id="79200"/>
    <lineage>
        <taxon>Eukaryota</taxon>
        <taxon>Viridiplantae</taxon>
        <taxon>Streptophyta</taxon>
        <taxon>Embryophyta</taxon>
        <taxon>Tracheophyta</taxon>
        <taxon>Spermatophyta</taxon>
        <taxon>Magnoliopsida</taxon>
        <taxon>eudicotyledons</taxon>
        <taxon>Gunneridae</taxon>
        <taxon>Pentapetalae</taxon>
        <taxon>asterids</taxon>
        <taxon>campanulids</taxon>
        <taxon>Apiales</taxon>
        <taxon>Apiaceae</taxon>
        <taxon>Apioideae</taxon>
        <taxon>Scandiceae</taxon>
        <taxon>Daucinae</taxon>
        <taxon>Daucus</taxon>
        <taxon>Daucus sect. Daucus</taxon>
    </lineage>
</organism>
<name>A0A166AZA0_DAUCS</name>
<protein>
    <submittedName>
        <fullName evidence="2">Uncharacterized protein</fullName>
    </submittedName>
</protein>
<evidence type="ECO:0000256" key="1">
    <source>
        <dbReference type="SAM" id="MobiDB-lite"/>
    </source>
</evidence>
<feature type="region of interest" description="Disordered" evidence="1">
    <location>
        <begin position="190"/>
        <end position="222"/>
    </location>
</feature>
<gene>
    <name evidence="2" type="ORF">DCAR_010895</name>
</gene>
<feature type="compositionally biased region" description="Basic and acidic residues" evidence="1">
    <location>
        <begin position="130"/>
        <end position="149"/>
    </location>
</feature>
<dbReference type="AlphaFoldDB" id="A0A166AZA0"/>
<evidence type="ECO:0000313" key="2">
    <source>
        <dbReference type="EMBL" id="KZN02141.1"/>
    </source>
</evidence>
<feature type="region of interest" description="Disordered" evidence="1">
    <location>
        <begin position="1"/>
        <end position="75"/>
    </location>
</feature>
<sequence>MASISNSSAARGANDGAQATDGEEDVGTAEEAMEYPDQGPPLTQQSQDFEANEAEEEGEATSEESEDDETPLAVAAKKIKQMRLRTLGLTTTKDSPIMVAAAKLKTLKQIMDSEKQQEKTVAEEQALEMEDAKRKTVKKEMQQRIDKGKMPMQTSQVEPRRSTRLFQKTAFSKFTNTEDNPVVIDEAEAEEDTLQTKEQSPPVQINSYTGPMKLGKKKPPPVKQFKTIVGQTELKSAPFLSHGRNVITKSSLAKALSNLKKTYLPGSIAKEKDTQQP</sequence>
<comment type="caution">
    <text evidence="2">The sequence shown here is derived from an EMBL/GenBank/DDBJ whole genome shotgun (WGS) entry which is preliminary data.</text>
</comment>
<reference evidence="2" key="1">
    <citation type="journal article" date="2016" name="Nat. Genet.">
        <title>A high-quality carrot genome assembly provides new insights into carotenoid accumulation and asterid genome evolution.</title>
        <authorList>
            <person name="Iorizzo M."/>
            <person name="Ellison S."/>
            <person name="Senalik D."/>
            <person name="Zeng P."/>
            <person name="Satapoomin P."/>
            <person name="Huang J."/>
            <person name="Bowman M."/>
            <person name="Iovene M."/>
            <person name="Sanseverino W."/>
            <person name="Cavagnaro P."/>
            <person name="Yildiz M."/>
            <person name="Macko-Podgorni A."/>
            <person name="Moranska E."/>
            <person name="Grzebelus E."/>
            <person name="Grzebelus D."/>
            <person name="Ashrafi H."/>
            <person name="Zheng Z."/>
            <person name="Cheng S."/>
            <person name="Spooner D."/>
            <person name="Van Deynze A."/>
            <person name="Simon P."/>
        </authorList>
    </citation>
    <scope>NUCLEOTIDE SEQUENCE [LARGE SCALE GENOMIC DNA]</scope>
    <source>
        <tissue evidence="2">Leaf</tissue>
    </source>
</reference>
<feature type="compositionally biased region" description="Acidic residues" evidence="1">
    <location>
        <begin position="50"/>
        <end position="70"/>
    </location>
</feature>
<feature type="compositionally biased region" description="Acidic residues" evidence="1">
    <location>
        <begin position="21"/>
        <end position="34"/>
    </location>
</feature>
<feature type="compositionally biased region" description="Polar residues" evidence="1">
    <location>
        <begin position="196"/>
        <end position="209"/>
    </location>
</feature>
<dbReference type="Gramene" id="KZN02141">
    <property type="protein sequence ID" value="KZN02141"/>
    <property type="gene ID" value="DCAR_010895"/>
</dbReference>
<feature type="region of interest" description="Disordered" evidence="1">
    <location>
        <begin position="119"/>
        <end position="164"/>
    </location>
</feature>
<proteinExistence type="predicted"/>